<comment type="caution">
    <text evidence="1">The sequence shown here is derived from an EMBL/GenBank/DDBJ whole genome shotgun (WGS) entry which is preliminary data.</text>
</comment>
<dbReference type="Proteomes" id="UP000324800">
    <property type="component" value="Unassembled WGS sequence"/>
</dbReference>
<sequence>MKTMKEKICPLIYLNCPPDINCQQCINVPQYPALIKLKSAVFQTLSSVSMNNKKFKNILVNDHSIILHLTHPLIYIIYDNNNICNVVINTPNALNSLITLTSYKINIHFSQQQDQQSLQVRSISRGCLQYIHEYGDASAQTELINARYARVLVIAISTASGAGEEQDEEIFYRLRHISQFLSNLNKGRPFTFPPQHLLAHRSFEHIEEKGGNEEIESQLINKGFSGNIKNEANKAKGRILNCFIEQGNQRPDCHPIDSTAWEMEQGITSQSIQFTYSINKGEVVVYNMCIFQVSSDLADVCGAKRMNWNYQKMM</sequence>
<proteinExistence type="predicted"/>
<accession>A0A5J4WIZ2</accession>
<name>A0A5J4WIZ2_9EUKA</name>
<evidence type="ECO:0000313" key="1">
    <source>
        <dbReference type="EMBL" id="KAA6394957.1"/>
    </source>
</evidence>
<dbReference type="EMBL" id="SNRW01001803">
    <property type="protein sequence ID" value="KAA6394957.1"/>
    <property type="molecule type" value="Genomic_DNA"/>
</dbReference>
<gene>
    <name evidence="1" type="ORF">EZS28_009514</name>
</gene>
<evidence type="ECO:0000313" key="2">
    <source>
        <dbReference type="Proteomes" id="UP000324800"/>
    </source>
</evidence>
<reference evidence="1 2" key="1">
    <citation type="submission" date="2019-03" db="EMBL/GenBank/DDBJ databases">
        <title>Single cell metagenomics reveals metabolic interactions within the superorganism composed of flagellate Streblomastix strix and complex community of Bacteroidetes bacteria on its surface.</title>
        <authorList>
            <person name="Treitli S.C."/>
            <person name="Kolisko M."/>
            <person name="Husnik F."/>
            <person name="Keeling P."/>
            <person name="Hampl V."/>
        </authorList>
    </citation>
    <scope>NUCLEOTIDE SEQUENCE [LARGE SCALE GENOMIC DNA]</scope>
    <source>
        <strain evidence="1">ST1C</strain>
    </source>
</reference>
<protein>
    <submittedName>
        <fullName evidence="1">Uncharacterized protein</fullName>
    </submittedName>
</protein>
<organism evidence="1 2">
    <name type="scientific">Streblomastix strix</name>
    <dbReference type="NCBI Taxonomy" id="222440"/>
    <lineage>
        <taxon>Eukaryota</taxon>
        <taxon>Metamonada</taxon>
        <taxon>Preaxostyla</taxon>
        <taxon>Oxymonadida</taxon>
        <taxon>Streblomastigidae</taxon>
        <taxon>Streblomastix</taxon>
    </lineage>
</organism>
<dbReference type="AlphaFoldDB" id="A0A5J4WIZ2"/>